<sequence length="1728" mass="177484">MGLKFRRMMTLFAVCILVSGLFSEFAPFGNDHAYAGTGGEIYTVAGGNYGDLGDGGPAVDAELANPSAVAVDGGGNLYIADTDNFKIRKVDASTREISTVAGDGNYGYAGDGVSPLSAQLRSPTGVAVDVYGHLYIADKYNNRIRKVAGGIISTIAGTGENDYWGDNGPADTAKLSGPGGVTVDVYGNLYIADTSNHRIRKVDATGTITTVAGSDDSGFAGDGGPAVDARLYYPNAVAIDGAGNLFIADTYNNRIRKVDASTRKISTVAGSSGVDGYSGDGGPAINAKLNEPEGIAVDNSGNLYIADTDNNRIRKVLPNGNIITIAGTGVSGYLGDGGVGNLAQLNGPTGLAVDSSGNLYIADKYNYAIRKQVTYIPSSDAGLSNITLSSGTLSPAFASSKTDYTASVVNGVSSIRVTPTTADSLITVKVNGQSVASGAQSEDINLDVGDNTVTLVALAEDGETTKTYTITIERLRSSNANLSQLTLSNGTLSPAFASNTTSYSANANQSAITVTPTMADPMATVKVNGATVTNGTASQSIPLNVGNTAITVVVTAQDGITTKTYILTVMRSISANADLSGLSLSAGTLSPAFEADTTSYTANVGNSISSVTVTPTTADGSAAVTVNGVPVDSGVASASLPLIVGSNTISMEVTAENGTTKKTYTVTVTRAKSSNADLSDLSLSNGVLTPSFVPGTFKTNVDYQVSSVTIMPTVSDTIHAAVTVSLYNSSGTLISGPYTVASGTASPLLPLAVGNNTITIVVTAEDGTAKTYTVAVTRGASSNADLSNLTLSSGPLIPAFAGTYTANVGYSVSSVTVTPTLSAADSASVTASVYDGSGTRVSGPHPVASGAASPSLPLNVGDNVILLVVTAQDGTARTYTVTVTRAAASGNADLSGLTLSNGSLSPAFEPERTSYTASVGNSVQNVTVTMEMSDAGKVTTTASVYTSAGTLINGPFVMSSGTAAFSFQLNVGSNEILILIRTQDDTTKTYTINVTRAVGSNADLSDLSLSNGVLTPSFVPGTYTANVGYSVSSVTITPTISDTIHAAVTVSLYNSSGALISGPYTVTSGTASPLLPLAVGNNTMTIVVTAEDGTAKTYTVAVTRGASSNAELSNLTLSSGSLIPAFAGTYTANVEHSVSSVTVTPTLSAADSASVTASVYDGSGTRVSGPHVLASAAASPSLPLAVGNNVISILVTAEDGSTRTYTVTVTRAASSNADLSGLTLSSGPLSPAFEPERISYSASVGNNVSSMTVTPAVADDNAAVTVNGVPVASGVASASLLLNVGSNEITILVTAQDDTTKTYKLVITRVAPNPAPSSSYSGGGGGSAPIVNNPVIDLNGQKLDLTEINTERPFVTLEATPTDGVVIVVVPASILTELAAKNADFYLEIKTPYGSYQVPANLALLIPELPDLLAKNELQAGDASFRITLTDKSSDKNMQVAIANAWPNGKVLGPVVDFRIDIVNAKSGLTIGTADKFNQALTRWIPLSNNATGLPKLWGAFRYHEATKKFEFVPARKLKQDGVWYAAIRSYTNSVYVALANTASFADVEQHWSKASIEFAAAKGLVEGIGEGQFDPDKIVTRAEFTVMLVRSLRRGYFAAGSTGYADVKSGVWYSDVVAQAQELGLLDFVSGERFNPDQPLTRMEMASMLAAAIHLDHLPVTTESVSLDNYKDMESVEADYLKDIRLMIKLQIMTGTAEDTFSPQGQATRAQAVTVLIRTLQALGMVD</sequence>
<dbReference type="InterPro" id="IPR011042">
    <property type="entry name" value="6-blade_b-propeller_TolB-like"/>
</dbReference>
<dbReference type="Gene3D" id="2.120.10.30">
    <property type="entry name" value="TolB, C-terminal domain"/>
    <property type="match status" value="3"/>
</dbReference>
<feature type="chain" id="PRO_5038699772" description="SLH domain-containing protein" evidence="3">
    <location>
        <begin position="27"/>
        <end position="1728"/>
    </location>
</feature>
<dbReference type="Gene3D" id="2.60.40.10">
    <property type="entry name" value="Immunoglobulins"/>
    <property type="match status" value="1"/>
</dbReference>
<dbReference type="PROSITE" id="PS51272">
    <property type="entry name" value="SLH"/>
    <property type="match status" value="3"/>
</dbReference>
<dbReference type="CDD" id="cd14953">
    <property type="entry name" value="NHL_like_1"/>
    <property type="match status" value="1"/>
</dbReference>
<reference evidence="5 6" key="1">
    <citation type="submission" date="2019-02" db="EMBL/GenBank/DDBJ databases">
        <title>Paenibacillus sp. nov., isolated from surface-sterilized tissue of Thalictrum simplex L.</title>
        <authorList>
            <person name="Tuo L."/>
        </authorList>
    </citation>
    <scope>NUCLEOTIDE SEQUENCE [LARGE SCALE GENOMIC DNA]</scope>
    <source>
        <strain evidence="5 6">N2SHLJ1</strain>
    </source>
</reference>
<protein>
    <recommendedName>
        <fullName evidence="4">SLH domain-containing protein</fullName>
    </recommendedName>
</protein>
<evidence type="ECO:0000313" key="5">
    <source>
        <dbReference type="EMBL" id="TBL73947.1"/>
    </source>
</evidence>
<dbReference type="PANTHER" id="PTHR46388:SF2">
    <property type="entry name" value="NHL REPEAT-CONTAINING PROTEIN 2"/>
    <property type="match status" value="1"/>
</dbReference>
<keyword evidence="6" id="KW-1185">Reference proteome</keyword>
<dbReference type="SUPFAM" id="SSF101898">
    <property type="entry name" value="NHL repeat"/>
    <property type="match status" value="1"/>
</dbReference>
<organism evidence="5 6">
    <name type="scientific">Paenibacillus thalictri</name>
    <dbReference type="NCBI Taxonomy" id="2527873"/>
    <lineage>
        <taxon>Bacteria</taxon>
        <taxon>Bacillati</taxon>
        <taxon>Bacillota</taxon>
        <taxon>Bacilli</taxon>
        <taxon>Bacillales</taxon>
        <taxon>Paenibacillaceae</taxon>
        <taxon>Paenibacillus</taxon>
    </lineage>
</organism>
<feature type="signal peptide" evidence="3">
    <location>
        <begin position="1"/>
        <end position="26"/>
    </location>
</feature>
<dbReference type="OrthoDB" id="2663432at2"/>
<dbReference type="InterPro" id="IPR001119">
    <property type="entry name" value="SLH_dom"/>
</dbReference>
<feature type="domain" description="SLH" evidence="4">
    <location>
        <begin position="1540"/>
        <end position="1603"/>
    </location>
</feature>
<keyword evidence="1" id="KW-0677">Repeat</keyword>
<dbReference type="PANTHER" id="PTHR46388">
    <property type="entry name" value="NHL REPEAT-CONTAINING PROTEIN 2"/>
    <property type="match status" value="1"/>
</dbReference>
<dbReference type="EMBL" id="SIRE01000020">
    <property type="protein sequence ID" value="TBL73947.1"/>
    <property type="molecule type" value="Genomic_DNA"/>
</dbReference>
<feature type="repeat" description="NHL" evidence="2">
    <location>
        <begin position="119"/>
        <end position="150"/>
    </location>
</feature>
<gene>
    <name evidence="5" type="ORF">EYB31_25970</name>
</gene>
<dbReference type="Pfam" id="PF12733">
    <property type="entry name" value="Cadherin-like"/>
    <property type="match status" value="9"/>
</dbReference>
<dbReference type="Pfam" id="PF08450">
    <property type="entry name" value="SGL"/>
    <property type="match status" value="1"/>
</dbReference>
<dbReference type="PROSITE" id="PS51125">
    <property type="entry name" value="NHL"/>
    <property type="match status" value="2"/>
</dbReference>
<evidence type="ECO:0000313" key="6">
    <source>
        <dbReference type="Proteomes" id="UP000293142"/>
    </source>
</evidence>
<dbReference type="InterPro" id="IPR013658">
    <property type="entry name" value="SGL"/>
</dbReference>
<accession>A0A4Q9DL17</accession>
<evidence type="ECO:0000259" key="4">
    <source>
        <dbReference type="PROSITE" id="PS51272"/>
    </source>
</evidence>
<evidence type="ECO:0000256" key="2">
    <source>
        <dbReference type="PROSITE-ProRule" id="PRU00504"/>
    </source>
</evidence>
<dbReference type="InterPro" id="IPR013783">
    <property type="entry name" value="Ig-like_fold"/>
</dbReference>
<evidence type="ECO:0000256" key="3">
    <source>
        <dbReference type="SAM" id="SignalP"/>
    </source>
</evidence>
<evidence type="ECO:0000256" key="1">
    <source>
        <dbReference type="ARBA" id="ARBA00022737"/>
    </source>
</evidence>
<feature type="domain" description="SLH" evidence="4">
    <location>
        <begin position="1668"/>
        <end position="1728"/>
    </location>
</feature>
<dbReference type="Pfam" id="PF00395">
    <property type="entry name" value="SLH"/>
    <property type="match status" value="3"/>
</dbReference>
<feature type="domain" description="SLH" evidence="4">
    <location>
        <begin position="1605"/>
        <end position="1664"/>
    </location>
</feature>
<name>A0A4Q9DL17_9BACL</name>
<comment type="caution">
    <text evidence="5">The sequence shown here is derived from an EMBL/GenBank/DDBJ whole genome shotgun (WGS) entry which is preliminary data.</text>
</comment>
<proteinExistence type="predicted"/>
<dbReference type="Pfam" id="PF01436">
    <property type="entry name" value="NHL"/>
    <property type="match status" value="1"/>
</dbReference>
<keyword evidence="3" id="KW-0732">Signal</keyword>
<dbReference type="Proteomes" id="UP000293142">
    <property type="component" value="Unassembled WGS sequence"/>
</dbReference>
<dbReference type="InterPro" id="IPR001258">
    <property type="entry name" value="NHL_repeat"/>
</dbReference>
<dbReference type="InterPro" id="IPR025883">
    <property type="entry name" value="Cadherin-like_domain"/>
</dbReference>
<feature type="repeat" description="NHL" evidence="2">
    <location>
        <begin position="289"/>
        <end position="319"/>
    </location>
</feature>